<keyword evidence="4" id="KW-1185">Reference proteome</keyword>
<dbReference type="Proteomes" id="UP000005737">
    <property type="component" value="Unassembled WGS sequence"/>
</dbReference>
<reference evidence="3 4" key="1">
    <citation type="submission" date="2011-10" db="EMBL/GenBank/DDBJ databases">
        <title>The Improved High-Quality Draft genome of Leptonema illini DSM 21528.</title>
        <authorList>
            <consortium name="US DOE Joint Genome Institute (JGI-PGF)"/>
            <person name="Lucas S."/>
            <person name="Copeland A."/>
            <person name="Lapidus A."/>
            <person name="Glavina del Rio T."/>
            <person name="Dalin E."/>
            <person name="Tice H."/>
            <person name="Bruce D."/>
            <person name="Goodwin L."/>
            <person name="Pitluck S."/>
            <person name="Peters L."/>
            <person name="Mikhailova N."/>
            <person name="Held B."/>
            <person name="Kyrpides N."/>
            <person name="Mavromatis K."/>
            <person name="Ivanova N."/>
            <person name="Markowitz V."/>
            <person name="Cheng J.-F."/>
            <person name="Hugenholtz P."/>
            <person name="Woyke T."/>
            <person name="Wu D."/>
            <person name="Gronow S."/>
            <person name="Wellnitz S."/>
            <person name="Brambilla E.-M."/>
            <person name="Klenk H.-P."/>
            <person name="Eisen J.A."/>
        </authorList>
    </citation>
    <scope>NUCLEOTIDE SEQUENCE [LARGE SCALE GENOMIC DNA]</scope>
    <source>
        <strain evidence="3 4">DSM 21528</strain>
    </source>
</reference>
<evidence type="ECO:0000313" key="3">
    <source>
        <dbReference type="EMBL" id="EHQ08284.1"/>
    </source>
</evidence>
<evidence type="ECO:0000256" key="1">
    <source>
        <dbReference type="SAM" id="MobiDB-lite"/>
    </source>
</evidence>
<dbReference type="RefSeq" id="WP_002774802.1">
    <property type="nucleotide sequence ID" value="NZ_JH597773.1"/>
</dbReference>
<dbReference type="HOGENOM" id="CLU_1832705_0_0_12"/>
<keyword evidence="2" id="KW-0812">Transmembrane</keyword>
<feature type="region of interest" description="Disordered" evidence="1">
    <location>
        <begin position="1"/>
        <end position="57"/>
    </location>
</feature>
<evidence type="ECO:0000256" key="2">
    <source>
        <dbReference type="SAM" id="Phobius"/>
    </source>
</evidence>
<name>H2CKH9_9LEPT</name>
<organism evidence="3 4">
    <name type="scientific">Leptonema illini DSM 21528</name>
    <dbReference type="NCBI Taxonomy" id="929563"/>
    <lineage>
        <taxon>Bacteria</taxon>
        <taxon>Pseudomonadati</taxon>
        <taxon>Spirochaetota</taxon>
        <taxon>Spirochaetia</taxon>
        <taxon>Leptospirales</taxon>
        <taxon>Leptospiraceae</taxon>
        <taxon>Leptonema</taxon>
    </lineage>
</organism>
<dbReference type="STRING" id="183.GCA_002009735_02060"/>
<evidence type="ECO:0000313" key="4">
    <source>
        <dbReference type="Proteomes" id="UP000005737"/>
    </source>
</evidence>
<dbReference type="EMBL" id="JH597773">
    <property type="protein sequence ID" value="EHQ08284.1"/>
    <property type="molecule type" value="Genomic_DNA"/>
</dbReference>
<protein>
    <submittedName>
        <fullName evidence="3">Uncharacterized protein</fullName>
    </submittedName>
</protein>
<feature type="transmembrane region" description="Helical" evidence="2">
    <location>
        <begin position="119"/>
        <end position="139"/>
    </location>
</feature>
<gene>
    <name evidence="3" type="ORF">Lepil_3627</name>
</gene>
<accession>H2CKH9</accession>
<keyword evidence="2" id="KW-0472">Membrane</keyword>
<sequence>MPTTSKKAAKKTATAASKKKAPTPAATGAGGRLHDDTTAARRRPASPVESLGATTGVKTQISDREVAAAASAAQDDGFLVPPTADTLSYAESIGPGVAETWRETVWPALKRLWNENANVRITIVTGGTMAVLALLIWAVS</sequence>
<keyword evidence="2" id="KW-1133">Transmembrane helix</keyword>
<feature type="compositionally biased region" description="Low complexity" evidence="1">
    <location>
        <begin position="1"/>
        <end position="27"/>
    </location>
</feature>
<dbReference type="AlphaFoldDB" id="H2CKH9"/>
<proteinExistence type="predicted"/>